<dbReference type="Pfam" id="PF13376">
    <property type="entry name" value="OmdA"/>
    <property type="match status" value="1"/>
</dbReference>
<evidence type="ECO:0000313" key="2">
    <source>
        <dbReference type="EMBL" id="MBI4923647.1"/>
    </source>
</evidence>
<comment type="caution">
    <text evidence="2">The sequence shown here is derived from an EMBL/GenBank/DDBJ whole genome shotgun (WGS) entry which is preliminary data.</text>
</comment>
<gene>
    <name evidence="2" type="ORF">HY834_18055</name>
</gene>
<name>A0A933P0I0_9HYPH</name>
<evidence type="ECO:0000256" key="1">
    <source>
        <dbReference type="SAM" id="MobiDB-lite"/>
    </source>
</evidence>
<organism evidence="2 3">
    <name type="scientific">Devosia nanyangense</name>
    <dbReference type="NCBI Taxonomy" id="1228055"/>
    <lineage>
        <taxon>Bacteria</taxon>
        <taxon>Pseudomonadati</taxon>
        <taxon>Pseudomonadota</taxon>
        <taxon>Alphaproteobacteria</taxon>
        <taxon>Hyphomicrobiales</taxon>
        <taxon>Devosiaceae</taxon>
        <taxon>Devosia</taxon>
    </lineage>
</organism>
<dbReference type="AlphaFoldDB" id="A0A933P0I0"/>
<feature type="region of interest" description="Disordered" evidence="1">
    <location>
        <begin position="35"/>
        <end position="58"/>
    </location>
</feature>
<sequence length="58" mass="6022">MTSSAAPDVIQALRGNPAALSHFEALAPSHKTEYLTGSPKRLAERAGFGPDGQSVGQE</sequence>
<dbReference type="EMBL" id="JACRAF010000060">
    <property type="protein sequence ID" value="MBI4923647.1"/>
    <property type="molecule type" value="Genomic_DNA"/>
</dbReference>
<protein>
    <submittedName>
        <fullName evidence="2">YdeI/OmpD-associated family protein</fullName>
    </submittedName>
</protein>
<accession>A0A933P0I0</accession>
<dbReference type="Proteomes" id="UP000782610">
    <property type="component" value="Unassembled WGS sequence"/>
</dbReference>
<proteinExistence type="predicted"/>
<evidence type="ECO:0000313" key="3">
    <source>
        <dbReference type="Proteomes" id="UP000782610"/>
    </source>
</evidence>
<reference evidence="2" key="1">
    <citation type="submission" date="2020-07" db="EMBL/GenBank/DDBJ databases">
        <title>Huge and variable diversity of episymbiotic CPR bacteria and DPANN archaea in groundwater ecosystems.</title>
        <authorList>
            <person name="He C.Y."/>
            <person name="Keren R."/>
            <person name="Whittaker M."/>
            <person name="Farag I.F."/>
            <person name="Doudna J."/>
            <person name="Cate J.H.D."/>
            <person name="Banfield J.F."/>
        </authorList>
    </citation>
    <scope>NUCLEOTIDE SEQUENCE</scope>
    <source>
        <strain evidence="2">NC_groundwater_1586_Pr3_B-0.1um_66_15</strain>
    </source>
</reference>